<keyword evidence="1" id="KW-0812">Transmembrane</keyword>
<keyword evidence="1" id="KW-0472">Membrane</keyword>
<dbReference type="PROSITE" id="PS51257">
    <property type="entry name" value="PROKAR_LIPOPROTEIN"/>
    <property type="match status" value="1"/>
</dbReference>
<evidence type="ECO:0000256" key="1">
    <source>
        <dbReference type="SAM" id="Phobius"/>
    </source>
</evidence>
<keyword evidence="1" id="KW-1133">Transmembrane helix</keyword>
<protein>
    <submittedName>
        <fullName evidence="2">Uncharacterized protein</fullName>
    </submittedName>
</protein>
<dbReference type="EMBL" id="BK016017">
    <property type="protein sequence ID" value="DAF89833.1"/>
    <property type="molecule type" value="Genomic_DNA"/>
</dbReference>
<reference evidence="2" key="1">
    <citation type="journal article" date="2021" name="Proc. Natl. Acad. Sci. U.S.A.">
        <title>A Catalog of Tens of Thousands of Viruses from Human Metagenomes Reveals Hidden Associations with Chronic Diseases.</title>
        <authorList>
            <person name="Tisza M.J."/>
            <person name="Buck C.B."/>
        </authorList>
    </citation>
    <scope>NUCLEOTIDE SEQUENCE</scope>
    <source>
        <strain evidence="2">CteLh2</strain>
    </source>
</reference>
<organism evidence="2">
    <name type="scientific">Siphoviridae sp. cteLh2</name>
    <dbReference type="NCBI Taxonomy" id="2825590"/>
    <lineage>
        <taxon>Viruses</taxon>
        <taxon>Duplodnaviria</taxon>
        <taxon>Heunggongvirae</taxon>
        <taxon>Uroviricota</taxon>
        <taxon>Caudoviricetes</taxon>
    </lineage>
</organism>
<accession>A0A8S5U5S8</accession>
<sequence>MRELLSDIKDGFMILFALLFPISAWIGIIIGTSCFLYYSCGLSRYDWSLFIPIVITWLTIPILVPVCCKVADSIESRL</sequence>
<name>A0A8S5U5S8_9CAUD</name>
<evidence type="ECO:0000313" key="2">
    <source>
        <dbReference type="EMBL" id="DAF89833.1"/>
    </source>
</evidence>
<feature type="transmembrane region" description="Helical" evidence="1">
    <location>
        <begin position="12"/>
        <end position="38"/>
    </location>
</feature>
<proteinExistence type="predicted"/>
<feature type="transmembrane region" description="Helical" evidence="1">
    <location>
        <begin position="50"/>
        <end position="71"/>
    </location>
</feature>